<dbReference type="Pfam" id="PF06401">
    <property type="entry name" value="Alpha-2-MRAP_C"/>
    <property type="match status" value="1"/>
</dbReference>
<dbReference type="InterPro" id="IPR010483">
    <property type="entry name" value="Alpha_2_MRAP_C"/>
</dbReference>
<protein>
    <submittedName>
        <fullName evidence="5">Alpha-2-macroglobulin receptor-associated protein, domain 1,Alpha-2-macroglobulin RAP, C-terminal</fullName>
    </submittedName>
</protein>
<dbReference type="AlphaFoldDB" id="A0A5E4MH40"/>
<dbReference type="GO" id="GO:0008201">
    <property type="term" value="F:heparin binding"/>
    <property type="evidence" value="ECO:0007669"/>
    <property type="project" value="InterPro"/>
</dbReference>
<keyword evidence="6" id="KW-1185">Reference proteome</keyword>
<dbReference type="OrthoDB" id="5817428at2759"/>
<dbReference type="Pfam" id="PF06400">
    <property type="entry name" value="Alpha-2-MRAP_N"/>
    <property type="match status" value="1"/>
</dbReference>
<dbReference type="InterPro" id="IPR036744">
    <property type="entry name" value="RAP_sf"/>
</dbReference>
<dbReference type="GO" id="GO:0005783">
    <property type="term" value="C:endoplasmic reticulum"/>
    <property type="evidence" value="ECO:0007669"/>
    <property type="project" value="InterPro"/>
</dbReference>
<dbReference type="Proteomes" id="UP000325440">
    <property type="component" value="Unassembled WGS sequence"/>
</dbReference>
<dbReference type="InterPro" id="IPR009066">
    <property type="entry name" value="MG_RAP_rcpt_1"/>
</dbReference>
<dbReference type="EMBL" id="CABPRJ010000949">
    <property type="protein sequence ID" value="VVC31495.1"/>
    <property type="molecule type" value="Genomic_DNA"/>
</dbReference>
<accession>A0A5E4MH40</accession>
<reference evidence="5 6" key="1">
    <citation type="submission" date="2019-08" db="EMBL/GenBank/DDBJ databases">
        <authorList>
            <person name="Alioto T."/>
            <person name="Alioto T."/>
            <person name="Gomez Garrido J."/>
        </authorList>
    </citation>
    <scope>NUCLEOTIDE SEQUENCE [LARGE SCALE GENOMIC DNA]</scope>
</reference>
<gene>
    <name evidence="5" type="ORF">CINCED_3A012889</name>
</gene>
<keyword evidence="5" id="KW-0675">Receptor</keyword>
<dbReference type="PANTHER" id="PTHR16560">
    <property type="entry name" value="ALPHA-2-MACROGLOBULIN RECEPTOR-ASSOCIATED PROTEIN"/>
    <property type="match status" value="1"/>
</dbReference>
<dbReference type="PANTHER" id="PTHR16560:SF2">
    <property type="entry name" value="ALPHA-2-MACROGLOBULIN RECEPTOR-ASSOCIATED PROTEIN"/>
    <property type="match status" value="1"/>
</dbReference>
<evidence type="ECO:0000313" key="5">
    <source>
        <dbReference type="EMBL" id="VVC31495.1"/>
    </source>
</evidence>
<name>A0A5E4MH40_9HEMI</name>
<sequence>MGKRIVLIISLLCCYVNSYSRLDENETLKTKTLSLNVEPEFNVRHLNKPFKINKLNLIWSKAKQKRSEPELRSLLSELRIQDEDERELKVHKTKNLDKDGEMESIVRKKLLGILERYKLSYHFDETIPQPPNNEPDFSTKGHAIGDLSEIVDKYLLHDKRLNQLWAQAKQSGFTSIELIALKDEFLHHQKKIDEYYSLTNEVEHMKNDIPNTISKKGLKNNHNSLHEADDFDNFSHKQRDLENRIRDIKDSFDRLHRLSLTGPNSEEFVEPKVQEIWIKAKDTNFSKDELQLLHDELKEYERRLLKLRHLNVDLAAGNEHDGIEIKIKKENRNVQKLHKVLEEKIHKRREEL</sequence>
<dbReference type="SUPFAM" id="SSF47045">
    <property type="entry name" value="RAP domain-like"/>
    <property type="match status" value="3"/>
</dbReference>
<organism evidence="5 6">
    <name type="scientific">Cinara cedri</name>
    <dbReference type="NCBI Taxonomy" id="506608"/>
    <lineage>
        <taxon>Eukaryota</taxon>
        <taxon>Metazoa</taxon>
        <taxon>Ecdysozoa</taxon>
        <taxon>Arthropoda</taxon>
        <taxon>Hexapoda</taxon>
        <taxon>Insecta</taxon>
        <taxon>Pterygota</taxon>
        <taxon>Neoptera</taxon>
        <taxon>Paraneoptera</taxon>
        <taxon>Hemiptera</taxon>
        <taxon>Sternorrhyncha</taxon>
        <taxon>Aphidomorpha</taxon>
        <taxon>Aphidoidea</taxon>
        <taxon>Aphididae</taxon>
        <taxon>Lachninae</taxon>
        <taxon>Cinara</taxon>
    </lineage>
</organism>
<feature type="domain" description="Alpha-2-macroglobulin RAP C-terminal" evidence="4">
    <location>
        <begin position="156"/>
        <end position="352"/>
    </location>
</feature>
<dbReference type="Gene3D" id="1.20.81.10">
    <property type="entry name" value="RAP domain"/>
    <property type="match status" value="3"/>
</dbReference>
<feature type="chain" id="PRO_5022754828" evidence="2">
    <location>
        <begin position="19"/>
        <end position="352"/>
    </location>
</feature>
<dbReference type="GO" id="GO:0048259">
    <property type="term" value="P:regulation of receptor-mediated endocytosis"/>
    <property type="evidence" value="ECO:0007669"/>
    <property type="project" value="TreeGrafter"/>
</dbReference>
<proteinExistence type="predicted"/>
<evidence type="ECO:0000259" key="3">
    <source>
        <dbReference type="Pfam" id="PF06400"/>
    </source>
</evidence>
<dbReference type="InterPro" id="IPR038003">
    <property type="entry name" value="A2-macroglobuin_RAP"/>
</dbReference>
<evidence type="ECO:0000256" key="2">
    <source>
        <dbReference type="SAM" id="SignalP"/>
    </source>
</evidence>
<feature type="coiled-coil region" evidence="1">
    <location>
        <begin position="283"/>
        <end position="310"/>
    </location>
</feature>
<keyword evidence="1" id="KW-0175">Coiled coil</keyword>
<keyword evidence="2" id="KW-0732">Signal</keyword>
<evidence type="ECO:0000256" key="1">
    <source>
        <dbReference type="SAM" id="Coils"/>
    </source>
</evidence>
<dbReference type="GO" id="GO:0048019">
    <property type="term" value="F:receptor antagonist activity"/>
    <property type="evidence" value="ECO:0007669"/>
    <property type="project" value="InterPro"/>
</dbReference>
<feature type="domain" description="Alpha-2-macroglobulin receptor-associated protein" evidence="3">
    <location>
        <begin position="25"/>
        <end position="126"/>
    </location>
</feature>
<dbReference type="GO" id="GO:0050750">
    <property type="term" value="F:low-density lipoprotein particle receptor binding"/>
    <property type="evidence" value="ECO:0007669"/>
    <property type="project" value="InterPro"/>
</dbReference>
<feature type="signal peptide" evidence="2">
    <location>
        <begin position="1"/>
        <end position="18"/>
    </location>
</feature>
<evidence type="ECO:0000313" key="6">
    <source>
        <dbReference type="Proteomes" id="UP000325440"/>
    </source>
</evidence>
<evidence type="ECO:0000259" key="4">
    <source>
        <dbReference type="Pfam" id="PF06401"/>
    </source>
</evidence>